<dbReference type="RefSeq" id="WP_012646706.1">
    <property type="nucleotide sequence ID" value="NC_011979.1"/>
</dbReference>
<dbReference type="InterPro" id="IPR050855">
    <property type="entry name" value="NDM-1-like"/>
</dbReference>
<dbReference type="GO" id="GO:0016787">
    <property type="term" value="F:hydrolase activity"/>
    <property type="evidence" value="ECO:0007669"/>
    <property type="project" value="UniProtKB-KW"/>
</dbReference>
<dbReference type="InterPro" id="IPR036866">
    <property type="entry name" value="RibonucZ/Hydroxyglut_hydro"/>
</dbReference>
<gene>
    <name evidence="4" type="ordered locus">Geob_1619</name>
</gene>
<dbReference type="PANTHER" id="PTHR42951:SF4">
    <property type="entry name" value="ACYL-COENZYME A THIOESTERASE MBLAC2"/>
    <property type="match status" value="1"/>
</dbReference>
<dbReference type="CDD" id="cd16282">
    <property type="entry name" value="metallo-hydrolase-like_MBL-fold"/>
    <property type="match status" value="1"/>
</dbReference>
<dbReference type="EMBL" id="CP001390">
    <property type="protein sequence ID" value="ACM19977.1"/>
    <property type="molecule type" value="Genomic_DNA"/>
</dbReference>
<dbReference type="KEGG" id="geo:Geob_1619"/>
<dbReference type="Pfam" id="PF00753">
    <property type="entry name" value="Lactamase_B"/>
    <property type="match status" value="1"/>
</dbReference>
<reference evidence="4 5" key="1">
    <citation type="submission" date="2009-01" db="EMBL/GenBank/DDBJ databases">
        <title>Complete sequence of Geobacter sp. FRC-32.</title>
        <authorList>
            <consortium name="US DOE Joint Genome Institute"/>
            <person name="Lucas S."/>
            <person name="Copeland A."/>
            <person name="Lapidus A."/>
            <person name="Glavina del Rio T."/>
            <person name="Dalin E."/>
            <person name="Tice H."/>
            <person name="Bruce D."/>
            <person name="Goodwin L."/>
            <person name="Pitluck S."/>
            <person name="Saunders E."/>
            <person name="Brettin T."/>
            <person name="Detter J.C."/>
            <person name="Han C."/>
            <person name="Larimer F."/>
            <person name="Land M."/>
            <person name="Hauser L."/>
            <person name="Kyrpides N."/>
            <person name="Ovchinnikova G."/>
            <person name="Kostka J."/>
            <person name="Richardson P."/>
        </authorList>
    </citation>
    <scope>NUCLEOTIDE SEQUENCE [LARGE SCALE GENOMIC DNA]</scope>
    <source>
        <strain evidence="5">DSM 22248 / JCM 15807 / FRC-32</strain>
    </source>
</reference>
<dbReference type="eggNOG" id="COG0491">
    <property type="taxonomic scope" value="Bacteria"/>
</dbReference>
<comment type="similarity">
    <text evidence="1">Belongs to the metallo-beta-lactamase superfamily. Class-B beta-lactamase family.</text>
</comment>
<feature type="chain" id="PRO_5002888736" evidence="2">
    <location>
        <begin position="25"/>
        <end position="293"/>
    </location>
</feature>
<dbReference type="Proteomes" id="UP000007721">
    <property type="component" value="Chromosome"/>
</dbReference>
<sequence>MISKIALFLLLTVTVCLSATPSSAAIDGSPAGYSRSYAIEKLAENVFAAIAQPRGKAASNAVIVVTGTHVILIGSHFVPDGITELMEEVGKITSAPLTTVILTHHHRGYNYVDYDFPPDIEIITSWQTWQTLKEGYRELKNSIMFFDKSLTLRHGKSVIVASNLGRGHGDGDVIVYLPEEKVLFTSDLFFNDVIGYMGDGYLREWVLNLEMLEGLDARHVVPGLGKVTDSESIGKFRVFFTDFTTEVLRYLEKKKTLEQTKKNFRLPKYESLPGYREFFNQNIERAYRQLKEQ</sequence>
<evidence type="ECO:0000256" key="2">
    <source>
        <dbReference type="SAM" id="SignalP"/>
    </source>
</evidence>
<dbReference type="HOGENOM" id="CLU_936152_0_0_7"/>
<dbReference type="STRING" id="316067.Geob_1619"/>
<keyword evidence="5" id="KW-1185">Reference proteome</keyword>
<dbReference type="Gene3D" id="3.60.15.10">
    <property type="entry name" value="Ribonuclease Z/Hydroxyacylglutathione hydrolase-like"/>
    <property type="match status" value="1"/>
</dbReference>
<feature type="signal peptide" evidence="2">
    <location>
        <begin position="1"/>
        <end position="24"/>
    </location>
</feature>
<keyword evidence="2" id="KW-0732">Signal</keyword>
<evidence type="ECO:0000313" key="5">
    <source>
        <dbReference type="Proteomes" id="UP000007721"/>
    </source>
</evidence>
<evidence type="ECO:0000313" key="4">
    <source>
        <dbReference type="EMBL" id="ACM19977.1"/>
    </source>
</evidence>
<dbReference type="InterPro" id="IPR001279">
    <property type="entry name" value="Metallo-B-lactamas"/>
</dbReference>
<protein>
    <submittedName>
        <fullName evidence="4">Metal-dependent hydrolase, beta-lactamase superfamily</fullName>
    </submittedName>
</protein>
<accession>B9M5Z6</accession>
<dbReference type="PANTHER" id="PTHR42951">
    <property type="entry name" value="METALLO-BETA-LACTAMASE DOMAIN-CONTAINING"/>
    <property type="match status" value="1"/>
</dbReference>
<dbReference type="GO" id="GO:0017001">
    <property type="term" value="P:antibiotic catabolic process"/>
    <property type="evidence" value="ECO:0007669"/>
    <property type="project" value="UniProtKB-ARBA"/>
</dbReference>
<keyword evidence="4" id="KW-0378">Hydrolase</keyword>
<evidence type="ECO:0000259" key="3">
    <source>
        <dbReference type="SMART" id="SM00849"/>
    </source>
</evidence>
<proteinExistence type="inferred from homology"/>
<name>B9M5Z6_GEODF</name>
<evidence type="ECO:0000256" key="1">
    <source>
        <dbReference type="ARBA" id="ARBA00005250"/>
    </source>
</evidence>
<feature type="domain" description="Metallo-beta-lactamase" evidence="3">
    <location>
        <begin position="58"/>
        <end position="224"/>
    </location>
</feature>
<dbReference type="SUPFAM" id="SSF56281">
    <property type="entry name" value="Metallo-hydrolase/oxidoreductase"/>
    <property type="match status" value="1"/>
</dbReference>
<dbReference type="SMART" id="SM00849">
    <property type="entry name" value="Lactamase_B"/>
    <property type="match status" value="1"/>
</dbReference>
<dbReference type="AlphaFoldDB" id="B9M5Z6"/>
<organism evidence="4 5">
    <name type="scientific">Geotalea daltonii (strain DSM 22248 / JCM 15807 / FRC-32)</name>
    <name type="common">Geobacter daltonii</name>
    <dbReference type="NCBI Taxonomy" id="316067"/>
    <lineage>
        <taxon>Bacteria</taxon>
        <taxon>Pseudomonadati</taxon>
        <taxon>Thermodesulfobacteriota</taxon>
        <taxon>Desulfuromonadia</taxon>
        <taxon>Geobacterales</taxon>
        <taxon>Geobacteraceae</taxon>
        <taxon>Geotalea</taxon>
    </lineage>
</organism>